<dbReference type="Gramene" id="GBG67997">
    <property type="protein sequence ID" value="GBG67997"/>
    <property type="gene ID" value="CBR_g1116"/>
</dbReference>
<feature type="region of interest" description="Disordered" evidence="3">
    <location>
        <begin position="90"/>
        <end position="134"/>
    </location>
</feature>
<comment type="caution">
    <text evidence="4">The sequence shown here is derived from an EMBL/GenBank/DDBJ whole genome shotgun (WGS) entry which is preliminary data.</text>
</comment>
<evidence type="ECO:0000256" key="1">
    <source>
        <dbReference type="ARBA" id="ARBA00009717"/>
    </source>
</evidence>
<accession>A0A388KDA0</accession>
<gene>
    <name evidence="4" type="ORF">CBR_g1116</name>
</gene>
<dbReference type="SUPFAM" id="SSF53649">
    <property type="entry name" value="Alkaline phosphatase-like"/>
    <property type="match status" value="1"/>
</dbReference>
<evidence type="ECO:0000313" key="5">
    <source>
        <dbReference type="Proteomes" id="UP000265515"/>
    </source>
</evidence>
<dbReference type="EMBL" id="BFEA01000094">
    <property type="protein sequence ID" value="GBG67997.1"/>
    <property type="molecule type" value="Genomic_DNA"/>
</dbReference>
<evidence type="ECO:0000313" key="4">
    <source>
        <dbReference type="EMBL" id="GBG67997.1"/>
    </source>
</evidence>
<evidence type="ECO:0008006" key="6">
    <source>
        <dbReference type="Google" id="ProtNLM"/>
    </source>
</evidence>
<name>A0A388KDA0_CHABU</name>
<feature type="compositionally biased region" description="Gly residues" evidence="3">
    <location>
        <begin position="91"/>
        <end position="103"/>
    </location>
</feature>
<proteinExistence type="inferred from homology"/>
<sequence>MDGWSELTTRWGSQRAPRHHAPGRRRSRAGGAGISSLFGSCARTRSTAALLLMLYLVGTSGPARQACATVSKQSRSGLQVEELAELAAGKAGAGKAAGPGQAEGEGEAEAGGRANADPNANPDPARFLGENTEQSPSAAAAAAAAALLGRRHHRHHTSTLPKDSKIKHVVVLVMENRSFDHLLGFLKRRNPEIDGLDGTESNPMNVSDPDSPRVFVADHAEYVDPDPGHSYQSIREQVFGVPRNVTTWHRPTDEGPPPPMNGFAQNAEALYPNTGFPQRVMSGFRPEAVPAYTALAEEFVVFDHWFASVPGSTEPNRFYVHSATSHGAMSNVREELALGFPQKPIFESLDESGLTFGVYFNNAPTTLFFRSLRSPRFATKFHTFWKFKTDARLGKLPNYVVIEPRYFDLYGFPANDDHPSHDLSRGQMFVKEVYETLRSSPAWKETLLIITYDEHGGFYDHVPTPVKGVPNPDGLIGPPPYEFDFTRLGVRVPTIMVSPWLNKGKVYHRANGPTPTSEYEHSSIPATVRKLFNLKDGPLTKREAWAGTFEHILAERDTPRDDCPKELPEITRLLRSTPANENVKVTEFQQKIVEMAALLTGDEATADIADQLTVRKANDYIEKQVHDFLVGNLKLRAKMLTNASSFSSILNATVTVQPTDGGYDNGSKDDMLAMIGEWKGDGKTEYPAWWLSFETLSSTVEGLELAASQLEAMQSFPSASSSSSWISSLFGWALERLGGRGGATGSVGPVTQSWPSTTALQVGFQERTTEWATATTTTTTLSSITSTMRNIFGRRWGPEMIKDAEEL</sequence>
<dbReference type="Proteomes" id="UP000265515">
    <property type="component" value="Unassembled WGS sequence"/>
</dbReference>
<dbReference type="Gene3D" id="3.40.720.10">
    <property type="entry name" value="Alkaline Phosphatase, subunit A"/>
    <property type="match status" value="2"/>
</dbReference>
<dbReference type="InterPro" id="IPR017850">
    <property type="entry name" value="Alkaline_phosphatase_core_sf"/>
</dbReference>
<evidence type="ECO:0000256" key="3">
    <source>
        <dbReference type="SAM" id="MobiDB-lite"/>
    </source>
</evidence>
<dbReference type="FunFam" id="3.40.720.10:FF:000011">
    <property type="entry name" value="Non-specific phospholipase C1"/>
    <property type="match status" value="1"/>
</dbReference>
<dbReference type="GO" id="GO:0042578">
    <property type="term" value="F:phosphoric ester hydrolase activity"/>
    <property type="evidence" value="ECO:0007669"/>
    <property type="project" value="UniProtKB-ARBA"/>
</dbReference>
<feature type="compositionally biased region" description="Polar residues" evidence="3">
    <location>
        <begin position="1"/>
        <end position="12"/>
    </location>
</feature>
<dbReference type="InterPro" id="IPR007312">
    <property type="entry name" value="Phosphoesterase"/>
</dbReference>
<keyword evidence="5" id="KW-1185">Reference proteome</keyword>
<organism evidence="4 5">
    <name type="scientific">Chara braunii</name>
    <name type="common">Braun's stonewort</name>
    <dbReference type="NCBI Taxonomy" id="69332"/>
    <lineage>
        <taxon>Eukaryota</taxon>
        <taxon>Viridiplantae</taxon>
        <taxon>Streptophyta</taxon>
        <taxon>Charophyceae</taxon>
        <taxon>Charales</taxon>
        <taxon>Characeae</taxon>
        <taxon>Chara</taxon>
    </lineage>
</organism>
<dbReference type="Pfam" id="PF04185">
    <property type="entry name" value="Phosphoesterase"/>
    <property type="match status" value="1"/>
</dbReference>
<protein>
    <recommendedName>
        <fullName evidence="6">Phospholipase C</fullName>
    </recommendedName>
</protein>
<dbReference type="STRING" id="69332.A0A388KDA0"/>
<dbReference type="OrthoDB" id="5135119at2759"/>
<keyword evidence="2" id="KW-0378">Hydrolase</keyword>
<feature type="region of interest" description="Disordered" evidence="3">
    <location>
        <begin position="1"/>
        <end position="32"/>
    </location>
</feature>
<dbReference type="PANTHER" id="PTHR31956">
    <property type="entry name" value="NON-SPECIFIC PHOSPHOLIPASE C4-RELATED"/>
    <property type="match status" value="1"/>
</dbReference>
<evidence type="ECO:0000256" key="2">
    <source>
        <dbReference type="ARBA" id="ARBA00022801"/>
    </source>
</evidence>
<reference evidence="4 5" key="1">
    <citation type="journal article" date="2018" name="Cell">
        <title>The Chara Genome: Secondary Complexity and Implications for Plant Terrestrialization.</title>
        <authorList>
            <person name="Nishiyama T."/>
            <person name="Sakayama H."/>
            <person name="Vries J.D."/>
            <person name="Buschmann H."/>
            <person name="Saint-Marcoux D."/>
            <person name="Ullrich K.K."/>
            <person name="Haas F.B."/>
            <person name="Vanderstraeten L."/>
            <person name="Becker D."/>
            <person name="Lang D."/>
            <person name="Vosolsobe S."/>
            <person name="Rombauts S."/>
            <person name="Wilhelmsson P.K.I."/>
            <person name="Janitza P."/>
            <person name="Kern R."/>
            <person name="Heyl A."/>
            <person name="Rumpler F."/>
            <person name="Villalobos L.I.A.C."/>
            <person name="Clay J.M."/>
            <person name="Skokan R."/>
            <person name="Toyoda A."/>
            <person name="Suzuki Y."/>
            <person name="Kagoshima H."/>
            <person name="Schijlen E."/>
            <person name="Tajeshwar N."/>
            <person name="Catarino B."/>
            <person name="Hetherington A.J."/>
            <person name="Saltykova A."/>
            <person name="Bonnot C."/>
            <person name="Breuninger H."/>
            <person name="Symeonidi A."/>
            <person name="Radhakrishnan G.V."/>
            <person name="Van Nieuwerburgh F."/>
            <person name="Deforce D."/>
            <person name="Chang C."/>
            <person name="Karol K.G."/>
            <person name="Hedrich R."/>
            <person name="Ulvskov P."/>
            <person name="Glockner G."/>
            <person name="Delwiche C.F."/>
            <person name="Petrasek J."/>
            <person name="Van de Peer Y."/>
            <person name="Friml J."/>
            <person name="Beilby M."/>
            <person name="Dolan L."/>
            <person name="Kohara Y."/>
            <person name="Sugano S."/>
            <person name="Fujiyama A."/>
            <person name="Delaux P.-M."/>
            <person name="Quint M."/>
            <person name="TheiBen G."/>
            <person name="Hagemann M."/>
            <person name="Harholt J."/>
            <person name="Dunand C."/>
            <person name="Zachgo S."/>
            <person name="Langdale J."/>
            <person name="Maumus F."/>
            <person name="Straeten D.V.D."/>
            <person name="Gould S.B."/>
            <person name="Rensing S.A."/>
        </authorList>
    </citation>
    <scope>NUCLEOTIDE SEQUENCE [LARGE SCALE GENOMIC DNA]</scope>
    <source>
        <strain evidence="4 5">S276</strain>
    </source>
</reference>
<feature type="compositionally biased region" description="Low complexity" evidence="3">
    <location>
        <begin position="111"/>
        <end position="126"/>
    </location>
</feature>
<feature type="compositionally biased region" description="Basic residues" evidence="3">
    <location>
        <begin position="16"/>
        <end position="28"/>
    </location>
</feature>
<dbReference type="PANTHER" id="PTHR31956:SF1">
    <property type="entry name" value="NON-SPECIFIC PHOSPHOLIPASE C1"/>
    <property type="match status" value="1"/>
</dbReference>
<dbReference type="AlphaFoldDB" id="A0A388KDA0"/>
<dbReference type="GO" id="GO:0009395">
    <property type="term" value="P:phospholipid catabolic process"/>
    <property type="evidence" value="ECO:0007669"/>
    <property type="project" value="TreeGrafter"/>
</dbReference>
<comment type="similarity">
    <text evidence="1">Belongs to the bacterial phospholipase C family.</text>
</comment>